<dbReference type="Proteomes" id="UP000075222">
    <property type="component" value="Chromosome I"/>
</dbReference>
<gene>
    <name evidence="1" type="primary">dnaN</name>
    <name evidence="1" type="ORF">PMARG_TP00175</name>
</gene>
<evidence type="ECO:0000313" key="1">
    <source>
        <dbReference type="EMBL" id="CUX76604.1"/>
    </source>
</evidence>
<reference evidence="2" key="1">
    <citation type="submission" date="2016-01" db="EMBL/GenBank/DDBJ databases">
        <authorList>
            <person name="Husnik F."/>
        </authorList>
    </citation>
    <scope>NUCLEOTIDE SEQUENCE [LARGE SCALE GENOMIC DNA]</scope>
</reference>
<protein>
    <submittedName>
        <fullName evidence="1">DNA polymerase III subunit beta</fullName>
    </submittedName>
</protein>
<dbReference type="AlphaFoldDB" id="A0A143WN39"/>
<name>A0A143WN39_TREPR</name>
<proteinExistence type="predicted"/>
<organism evidence="1 2">
    <name type="scientific">Tremblaya princeps</name>
    <dbReference type="NCBI Taxonomy" id="189385"/>
    <lineage>
        <taxon>Bacteria</taxon>
        <taxon>Pseudomonadati</taxon>
        <taxon>Pseudomonadota</taxon>
        <taxon>Betaproteobacteria</taxon>
        <taxon>Candidatus Tremblayella</taxon>
    </lineage>
</organism>
<sequence length="377" mass="40542">MESARAFLIAPGHSLNRLLQHVLGVRPRGSLDGTCTVCVSKRGAFVYFTTHGACMQVSMGIDGHTLTTIDPAVVQLRLLVEVVRSVSTKYLSLVARDGYFTVFTGDACFHIRTSVPDVHCDLAPCSRLAHVASLAVMDLRAILLAACQPISCRELCSAPPDVHLSISRGLALCASFDGSRMSCAAAPCRDGGGSNESAVVPVYTARSVARLLGHGGIARMYRLGGVLGIAFGQTEVACRLSDANSMDAGFVLARRYVYAFCLGRLRLESILRRATILMEDRIRDLSILVAPGLLLVRAANTVREKMEEVIVPAGLNYGMLGSELMFNADTVRDVLTDACPYLVSFYVGTDRLSVMLAGHSAPVSHRHVLPLVRTGFD</sequence>
<dbReference type="EMBL" id="LN998829">
    <property type="protein sequence ID" value="CUX76604.1"/>
    <property type="molecule type" value="Genomic_DNA"/>
</dbReference>
<dbReference type="PATRIC" id="fig|189385.7.peg.197"/>
<evidence type="ECO:0000313" key="2">
    <source>
        <dbReference type="Proteomes" id="UP000075222"/>
    </source>
</evidence>
<accession>A0A143WN39</accession>